<dbReference type="PRINTS" id="PR00723">
    <property type="entry name" value="SUBTILISIN"/>
</dbReference>
<dbReference type="CDD" id="cd04852">
    <property type="entry name" value="Peptidases_S8_3"/>
    <property type="match status" value="1"/>
</dbReference>
<name>A0A7N2LG97_QUELO</name>
<dbReference type="InterPro" id="IPR045051">
    <property type="entry name" value="SBT"/>
</dbReference>
<dbReference type="InterPro" id="IPR010259">
    <property type="entry name" value="S8pro/Inhibitor_I9"/>
</dbReference>
<evidence type="ECO:0000256" key="7">
    <source>
        <dbReference type="ARBA" id="ARBA00022825"/>
    </source>
</evidence>
<keyword evidence="7 9" id="KW-0720">Serine protease</keyword>
<dbReference type="InterPro" id="IPR034197">
    <property type="entry name" value="Peptidases_S8_3"/>
</dbReference>
<dbReference type="InterPro" id="IPR036852">
    <property type="entry name" value="Peptidase_S8/S53_dom_sf"/>
</dbReference>
<feature type="active site" description="Charge relay system" evidence="8 9">
    <location>
        <position position="195"/>
    </location>
</feature>
<evidence type="ECO:0000259" key="13">
    <source>
        <dbReference type="Pfam" id="PF17766"/>
    </source>
</evidence>
<dbReference type="FunFam" id="3.30.70.80:FF:000002">
    <property type="entry name" value="Subtilisin-like protease SBT5.3"/>
    <property type="match status" value="1"/>
</dbReference>
<comment type="similarity">
    <text evidence="2 9">Belongs to the peptidase S8 family.</text>
</comment>
<keyword evidence="3" id="KW-0964">Secreted</keyword>
<comment type="subcellular location">
    <subcellularLocation>
        <location evidence="1">Secreted</location>
    </subcellularLocation>
</comment>
<proteinExistence type="inferred from homology"/>
<evidence type="ECO:0000256" key="3">
    <source>
        <dbReference type="ARBA" id="ARBA00022525"/>
    </source>
</evidence>
<evidence type="ECO:0000256" key="6">
    <source>
        <dbReference type="ARBA" id="ARBA00022801"/>
    </source>
</evidence>
<organism evidence="14 15">
    <name type="scientific">Quercus lobata</name>
    <name type="common">Valley oak</name>
    <dbReference type="NCBI Taxonomy" id="97700"/>
    <lineage>
        <taxon>Eukaryota</taxon>
        <taxon>Viridiplantae</taxon>
        <taxon>Streptophyta</taxon>
        <taxon>Embryophyta</taxon>
        <taxon>Tracheophyta</taxon>
        <taxon>Spermatophyta</taxon>
        <taxon>Magnoliopsida</taxon>
        <taxon>eudicotyledons</taxon>
        <taxon>Gunneridae</taxon>
        <taxon>Pentapetalae</taxon>
        <taxon>rosids</taxon>
        <taxon>fabids</taxon>
        <taxon>Fagales</taxon>
        <taxon>Fagaceae</taxon>
        <taxon>Quercus</taxon>
    </lineage>
</organism>
<evidence type="ECO:0000259" key="12">
    <source>
        <dbReference type="Pfam" id="PF05922"/>
    </source>
</evidence>
<dbReference type="PANTHER" id="PTHR10795">
    <property type="entry name" value="PROPROTEIN CONVERTASE SUBTILISIN/KEXIN"/>
    <property type="match status" value="1"/>
</dbReference>
<dbReference type="Gramene" id="QL04p054390:mrna">
    <property type="protein sequence ID" value="QL04p054390:mrna"/>
    <property type="gene ID" value="QL04p054390"/>
</dbReference>
<dbReference type="InterPro" id="IPR023828">
    <property type="entry name" value="Peptidase_S8_Ser-AS"/>
</dbReference>
<evidence type="ECO:0000256" key="5">
    <source>
        <dbReference type="ARBA" id="ARBA00022729"/>
    </source>
</evidence>
<feature type="domain" description="Peptidase S8/S53" evidence="11">
    <location>
        <begin position="132"/>
        <end position="571"/>
    </location>
</feature>
<dbReference type="Pfam" id="PF00082">
    <property type="entry name" value="Peptidase_S8"/>
    <property type="match status" value="1"/>
</dbReference>
<dbReference type="PROSITE" id="PS00138">
    <property type="entry name" value="SUBTILASE_SER"/>
    <property type="match status" value="1"/>
</dbReference>
<dbReference type="Gene3D" id="3.50.30.30">
    <property type="match status" value="1"/>
</dbReference>
<evidence type="ECO:0000256" key="1">
    <source>
        <dbReference type="ARBA" id="ARBA00004613"/>
    </source>
</evidence>
<dbReference type="Gene3D" id="2.60.40.2310">
    <property type="match status" value="1"/>
</dbReference>
<dbReference type="InterPro" id="IPR000209">
    <property type="entry name" value="Peptidase_S8/S53_dom"/>
</dbReference>
<keyword evidence="6 9" id="KW-0378">Hydrolase</keyword>
<protein>
    <recommendedName>
        <fullName evidence="16">Cucumisin</fullName>
    </recommendedName>
</protein>
<dbReference type="GO" id="GO:0006508">
    <property type="term" value="P:proteolysis"/>
    <property type="evidence" value="ECO:0007669"/>
    <property type="project" value="UniProtKB-KW"/>
</dbReference>
<evidence type="ECO:0000313" key="14">
    <source>
        <dbReference type="EnsemblPlants" id="QL04p054390:mrna"/>
    </source>
</evidence>
<feature type="domain" description="Inhibitor I9" evidence="12">
    <location>
        <begin position="32"/>
        <end position="110"/>
    </location>
</feature>
<sequence>MSNLISLYQILLVLLVATHSIHCGAKDAVKDVYIVYMGSLAEGGGYSPTSHHLNILEEVLGESTASNSMVRSYSRSFNGFAARLSDEEQQRIAGKKEVLSVFPSRKLHLQTTRSWDFVGLTETAKRNPIVESNIIIGSIDSGIWPESESFSDKSYGPPPKKWKVTCAGGTNFTCNNKLIGARAYGSTSARDEEGHGTHTASTAAGNKVPDVNFYGLAKGIARGGVPSARIAAYKVCSEEGCYDQDILAAFDDAIADGVDLITISIGGDPRAFDSDSIAIGSFHAMEKGILTLQSAGNSGPAATTVSSVTPWLFSIAASSIDRKFISKVSLANGKTLVGNAVNSFTLNGTKFPLVYGKDASSSCSEEEARFCLENCLDSDLVKGKIVVCNEATGRKEAFRASALGVITLIGEERADVSFVVPLPSSALAAKNYDLVKSFINSTKNPQGSILKSEVIEHTTAPIVASFSSRGPNYITADILKPDITAPGIDIIAAYSPHASPSGAPGDKRSLKHNVMSGTSMSCPHAAGAAAYLKTFHPDWSPSAIKSALMTTAWPMNATNVYEEGEFAFGAGHINPVKAIEPGLVYETLKEDYIKMLCSIKISFFGTCPKGVKGSPKDLNYPSMQALVESDNSFTVEFPRTVTNVGRAGSTYKAKVNRDSHINVSVKPSTLSFKSSGEKKSFVVTVSGKGLPIKTRVSASIVWSDGIHNVRSPIVVYT</sequence>
<evidence type="ECO:0000256" key="2">
    <source>
        <dbReference type="ARBA" id="ARBA00011073"/>
    </source>
</evidence>
<feature type="signal peptide" evidence="10">
    <location>
        <begin position="1"/>
        <end position="20"/>
    </location>
</feature>
<dbReference type="Gene3D" id="3.30.70.80">
    <property type="entry name" value="Peptidase S8 propeptide/proteinase inhibitor I9"/>
    <property type="match status" value="1"/>
</dbReference>
<evidence type="ECO:0000256" key="10">
    <source>
        <dbReference type="SAM" id="SignalP"/>
    </source>
</evidence>
<dbReference type="Proteomes" id="UP000594261">
    <property type="component" value="Chromosome 4"/>
</dbReference>
<dbReference type="Pfam" id="PF05922">
    <property type="entry name" value="Inhibitor_I9"/>
    <property type="match status" value="1"/>
</dbReference>
<dbReference type="OMA" id="KKCLARC"/>
<dbReference type="FunCoup" id="A0A7N2LG97">
    <property type="interactions" value="333"/>
</dbReference>
<evidence type="ECO:0000256" key="9">
    <source>
        <dbReference type="PROSITE-ProRule" id="PRU01240"/>
    </source>
</evidence>
<evidence type="ECO:0008006" key="16">
    <source>
        <dbReference type="Google" id="ProtNLM"/>
    </source>
</evidence>
<reference evidence="14" key="2">
    <citation type="submission" date="2021-01" db="UniProtKB">
        <authorList>
            <consortium name="EnsemblPlants"/>
        </authorList>
    </citation>
    <scope>IDENTIFICATION</scope>
</reference>
<dbReference type="PROSITE" id="PS51892">
    <property type="entry name" value="SUBTILASE"/>
    <property type="match status" value="1"/>
</dbReference>
<dbReference type="SUPFAM" id="SSF52743">
    <property type="entry name" value="Subtilisin-like"/>
    <property type="match status" value="1"/>
</dbReference>
<feature type="active site" description="Charge relay system" evidence="8 9">
    <location>
        <position position="140"/>
    </location>
</feature>
<keyword evidence="15" id="KW-1185">Reference proteome</keyword>
<evidence type="ECO:0000256" key="4">
    <source>
        <dbReference type="ARBA" id="ARBA00022670"/>
    </source>
</evidence>
<dbReference type="Pfam" id="PF17766">
    <property type="entry name" value="fn3_6"/>
    <property type="match status" value="1"/>
</dbReference>
<dbReference type="InterPro" id="IPR041469">
    <property type="entry name" value="Subtilisin-like_FN3"/>
</dbReference>
<dbReference type="InterPro" id="IPR037045">
    <property type="entry name" value="S8pro/Inhibitor_I9_sf"/>
</dbReference>
<dbReference type="AlphaFoldDB" id="A0A7N2LG97"/>
<dbReference type="Gene3D" id="3.40.50.200">
    <property type="entry name" value="Peptidase S8/S53 domain"/>
    <property type="match status" value="1"/>
</dbReference>
<keyword evidence="4 9" id="KW-0645">Protease</keyword>
<feature type="domain" description="Subtilisin-like protease fibronectin type-III" evidence="13">
    <location>
        <begin position="617"/>
        <end position="715"/>
    </location>
</feature>
<dbReference type="InterPro" id="IPR015500">
    <property type="entry name" value="Peptidase_S8_subtilisin-rel"/>
</dbReference>
<evidence type="ECO:0000313" key="15">
    <source>
        <dbReference type="Proteomes" id="UP000594261"/>
    </source>
</evidence>
<dbReference type="EnsemblPlants" id="QL04p054390:mrna">
    <property type="protein sequence ID" value="QL04p054390:mrna"/>
    <property type="gene ID" value="QL04p054390"/>
</dbReference>
<evidence type="ECO:0000256" key="8">
    <source>
        <dbReference type="PIRSR" id="PIRSR615500-1"/>
    </source>
</evidence>
<evidence type="ECO:0000259" key="11">
    <source>
        <dbReference type="Pfam" id="PF00082"/>
    </source>
</evidence>
<dbReference type="InParanoid" id="A0A7N2LG97"/>
<dbReference type="GO" id="GO:0005576">
    <property type="term" value="C:extracellular region"/>
    <property type="evidence" value="ECO:0007669"/>
    <property type="project" value="UniProtKB-SubCell"/>
</dbReference>
<feature type="active site" description="Charge relay system" evidence="8 9">
    <location>
        <position position="519"/>
    </location>
</feature>
<dbReference type="GO" id="GO:0004252">
    <property type="term" value="F:serine-type endopeptidase activity"/>
    <property type="evidence" value="ECO:0007669"/>
    <property type="project" value="UniProtKB-UniRule"/>
</dbReference>
<feature type="chain" id="PRO_5029842052" description="Cucumisin" evidence="10">
    <location>
        <begin position="21"/>
        <end position="717"/>
    </location>
</feature>
<dbReference type="CDD" id="cd02120">
    <property type="entry name" value="PA_subtilisin_like"/>
    <property type="match status" value="1"/>
</dbReference>
<keyword evidence="5 10" id="KW-0732">Signal</keyword>
<reference evidence="14 15" key="1">
    <citation type="journal article" date="2016" name="G3 (Bethesda)">
        <title>First Draft Assembly and Annotation of the Genome of a California Endemic Oak Quercus lobata Nee (Fagaceae).</title>
        <authorList>
            <person name="Sork V.L."/>
            <person name="Fitz-Gibbon S.T."/>
            <person name="Puiu D."/>
            <person name="Crepeau M."/>
            <person name="Gugger P.F."/>
            <person name="Sherman R."/>
            <person name="Stevens K."/>
            <person name="Langley C.H."/>
            <person name="Pellegrini M."/>
            <person name="Salzberg S.L."/>
        </authorList>
    </citation>
    <scope>NUCLEOTIDE SEQUENCE [LARGE SCALE GENOMIC DNA]</scope>
    <source>
        <strain evidence="14 15">cv. SW786</strain>
    </source>
</reference>
<accession>A0A7N2LG97</accession>
<dbReference type="EMBL" id="LRBV02000004">
    <property type="status" value="NOT_ANNOTATED_CDS"/>
    <property type="molecule type" value="Genomic_DNA"/>
</dbReference>